<organism evidence="1 2">
    <name type="scientific">Sphingomonas rhizophila</name>
    <dbReference type="NCBI Taxonomy" id="2071607"/>
    <lineage>
        <taxon>Bacteria</taxon>
        <taxon>Pseudomonadati</taxon>
        <taxon>Pseudomonadota</taxon>
        <taxon>Alphaproteobacteria</taxon>
        <taxon>Sphingomonadales</taxon>
        <taxon>Sphingomonadaceae</taxon>
        <taxon>Sphingomonas</taxon>
    </lineage>
</organism>
<dbReference type="AlphaFoldDB" id="A0A7G9S9A2"/>
<protein>
    <submittedName>
        <fullName evidence="1">Uncharacterized protein</fullName>
    </submittedName>
</protein>
<reference evidence="1 2" key="1">
    <citation type="submission" date="2020-08" db="EMBL/GenBank/DDBJ databases">
        <title>Genome sequence of Sphingomonas rhizophila KACC 19189T.</title>
        <authorList>
            <person name="Hyun D.-W."/>
            <person name="Bae J.-W."/>
        </authorList>
    </citation>
    <scope>NUCLEOTIDE SEQUENCE [LARGE SCALE GENOMIC DNA]</scope>
    <source>
        <strain evidence="1 2">KACC 19189</strain>
    </source>
</reference>
<keyword evidence="2" id="KW-1185">Reference proteome</keyword>
<sequence>MFDENHRTGGDRRPILLESASNQQGIAAALRRAFETVDSDRDDEFEALLRRI</sequence>
<evidence type="ECO:0000313" key="1">
    <source>
        <dbReference type="EMBL" id="QNN64427.1"/>
    </source>
</evidence>
<dbReference type="Proteomes" id="UP000515955">
    <property type="component" value="Chromosome"/>
</dbReference>
<evidence type="ECO:0000313" key="2">
    <source>
        <dbReference type="Proteomes" id="UP000515955"/>
    </source>
</evidence>
<accession>A0A7G9S9A2</accession>
<proteinExistence type="predicted"/>
<name>A0A7G9S9A2_9SPHN</name>
<dbReference type="KEGG" id="srhi:H9L12_08820"/>
<gene>
    <name evidence="1" type="ORF">H9L12_08820</name>
</gene>
<dbReference type="RefSeq" id="WP_187541427.1">
    <property type="nucleotide sequence ID" value="NZ_CP060717.1"/>
</dbReference>
<dbReference type="EMBL" id="CP060717">
    <property type="protein sequence ID" value="QNN64427.1"/>
    <property type="molecule type" value="Genomic_DNA"/>
</dbReference>